<evidence type="ECO:0000313" key="7">
    <source>
        <dbReference type="Proteomes" id="UP000199280"/>
    </source>
</evidence>
<protein>
    <submittedName>
        <fullName evidence="4">Uncharacterized protein</fullName>
    </submittedName>
</protein>
<dbReference type="InterPro" id="IPR048331">
    <property type="entry name" value="PcRGLX/YetA_3rd"/>
</dbReference>
<dbReference type="InterPro" id="IPR045793">
    <property type="entry name" value="PcRGLX/YetA-like"/>
</dbReference>
<dbReference type="Pfam" id="PF21345">
    <property type="entry name" value="PcRGLX_2nd"/>
    <property type="match status" value="1"/>
</dbReference>
<evidence type="ECO:0000259" key="2">
    <source>
        <dbReference type="Pfam" id="PF21345"/>
    </source>
</evidence>
<organism evidence="4 6">
    <name type="scientific">Trichococcus ilyis</name>
    <dbReference type="NCBI Taxonomy" id="640938"/>
    <lineage>
        <taxon>Bacteria</taxon>
        <taxon>Bacillati</taxon>
        <taxon>Bacillota</taxon>
        <taxon>Bacilli</taxon>
        <taxon>Lactobacillales</taxon>
        <taxon>Carnobacteriaceae</taxon>
        <taxon>Trichococcus</taxon>
    </lineage>
</organism>
<feature type="domain" description="PcRGLX/YetA-like N-terminal RIFT barrel" evidence="1">
    <location>
        <begin position="2"/>
        <end position="68"/>
    </location>
</feature>
<name>A0A143YL91_9LACT</name>
<sequence length="832" mass="95403">MTLKWLEKQPGIKRGINWGTPWKKGELTKETLQSQTFWLDGTPLQTKALAFWPDGSIKWTGHAGIFDKTSTLIDLQQGKQLSGNIAESRYNGIYIDNGSLKAFFPKHGEGKNLLDWVKIAGEAKLTDLRIEAKYAEGTLSSKVTDLILEENGPLKAVVKVSGYIYQDNTELQQFIVRFRFYHEVNRLDIVHTLIVIDSKPIKGIGIAYETTLTGESWNRHVKFVGESGVYAEPGQLLMSRRFYEKHPQYAKQAAGEIVQLTETDRPMLIHAKENAVWNNFSLTQINHRSYTLKKQTEPGYAPLLIGDGSRSLGSVYAGGETGGVACSIEKFWEKAPSAIEVRDLTGHRTKMIAWLWSPEAGEMDFSHYSPRDHMLSAYEGMEEIRSTAVGVANTTRLWLDLCAEPLSNAELFELALENRNPALIVATPEDYRQTKVFGSFSLPNRTNPKMARLEDQMLALRKFYVKEVDKRSWYGYWNYGDVMHTYDRYRHQWRYDLGGYAWQNTELVPNMWLWLDFLRTGDPEVFRFAEAMTRHTSEVDQYHAGEYRGLGSRHNVLHWGCQCKEVRISMAGLHRYYYYLTADERIGEIMEQVKDNETYAFEGLAPMREFYERTEEWVPIRVGPDWSALVSNWFTQWERTGDETYLEKIRTGIACIKATPDRLLSGPTYLFNPKTKELQYMGTGNAGGYHMVISFGAPQVWLELAQNLEDPEWNQMLGEFGWMYSLTPEEKLQASKGKLSEPHFSWPMFGTTMMAYGAVVRNDKAIANQSWKILTTNELSGVPLPVEETLKQTDIWKPVEEMPWISTNVVSQWCLNTIGCLEWIGGHMTDRS</sequence>
<evidence type="ECO:0000313" key="4">
    <source>
        <dbReference type="EMBL" id="CZQ91710.1"/>
    </source>
</evidence>
<evidence type="ECO:0000259" key="3">
    <source>
        <dbReference type="Pfam" id="PF21346"/>
    </source>
</evidence>
<dbReference type="STRING" id="640938.TR210_988"/>
<feature type="domain" description="PcRGLX/YetA-like C-terminal alpha/alpha toroid" evidence="3">
    <location>
        <begin position="421"/>
        <end position="827"/>
    </location>
</feature>
<dbReference type="InterPro" id="IPR048329">
    <property type="entry name" value="PcRGLX_1st"/>
</dbReference>
<keyword evidence="7" id="KW-1185">Reference proteome</keyword>
<evidence type="ECO:0000313" key="5">
    <source>
        <dbReference type="EMBL" id="SEI76183.1"/>
    </source>
</evidence>
<dbReference type="InterPro" id="IPR048330">
    <property type="entry name" value="PcRGLX/YetA_2nd"/>
</dbReference>
<dbReference type="EMBL" id="FJNB01000005">
    <property type="protein sequence ID" value="CZQ91710.1"/>
    <property type="molecule type" value="Genomic_DNA"/>
</dbReference>
<dbReference type="Proteomes" id="UP000199280">
    <property type="component" value="Unassembled WGS sequence"/>
</dbReference>
<dbReference type="OrthoDB" id="262615at2"/>
<dbReference type="EMBL" id="FNYT01000003">
    <property type="protein sequence ID" value="SEI76183.1"/>
    <property type="molecule type" value="Genomic_DNA"/>
</dbReference>
<dbReference type="AlphaFoldDB" id="A0A143YL91"/>
<dbReference type="Pfam" id="PF21346">
    <property type="entry name" value="PcRGLX_3rd"/>
    <property type="match status" value="1"/>
</dbReference>
<dbReference type="PANTHER" id="PTHR40081:SF1">
    <property type="entry name" value="TAT PATHWAY SIGNAL SEQUENCE DOMAIN PROTEIN"/>
    <property type="match status" value="1"/>
</dbReference>
<reference evidence="4 6" key="1">
    <citation type="submission" date="2016-02" db="EMBL/GenBank/DDBJ databases">
        <authorList>
            <person name="Wen L."/>
            <person name="He K."/>
            <person name="Yang H."/>
        </authorList>
    </citation>
    <scope>NUCLEOTIDE SEQUENCE [LARGE SCALE GENOMIC DNA]</scope>
    <source>
        <strain evidence="4">Trichococcus_R210</strain>
    </source>
</reference>
<evidence type="ECO:0000313" key="6">
    <source>
        <dbReference type="Proteomes" id="UP000076878"/>
    </source>
</evidence>
<reference evidence="5 7" key="2">
    <citation type="submission" date="2016-10" db="EMBL/GenBank/DDBJ databases">
        <authorList>
            <person name="Varghese N."/>
            <person name="Submissions S."/>
        </authorList>
    </citation>
    <scope>NUCLEOTIDE SEQUENCE [LARGE SCALE GENOMIC DNA]</scope>
    <source>
        <strain evidence="5 7">DSM 22150</strain>
    </source>
</reference>
<feature type="domain" description="PcRGLX/YetA-like central beta-sandwich" evidence="2">
    <location>
        <begin position="89"/>
        <end position="414"/>
    </location>
</feature>
<dbReference type="PANTHER" id="PTHR40081">
    <property type="entry name" value="CONCANAVALIN A-LIKE LECTIN/GLUCANASE"/>
    <property type="match status" value="1"/>
</dbReference>
<accession>A0A143YL91</accession>
<dbReference type="RefSeq" id="WP_068622145.1">
    <property type="nucleotide sequence ID" value="NZ_FJNB01000005.1"/>
</dbReference>
<dbReference type="Pfam" id="PF19501">
    <property type="entry name" value="PcRGLX_1st"/>
    <property type="match status" value="1"/>
</dbReference>
<proteinExistence type="predicted"/>
<dbReference type="Proteomes" id="UP000076878">
    <property type="component" value="Unassembled WGS sequence"/>
</dbReference>
<gene>
    <name evidence="5" type="ORF">SAMN05216375_103120</name>
    <name evidence="4" type="ORF">TR210_988</name>
</gene>
<evidence type="ECO:0000259" key="1">
    <source>
        <dbReference type="Pfam" id="PF19501"/>
    </source>
</evidence>